<dbReference type="Proteomes" id="UP001231189">
    <property type="component" value="Unassembled WGS sequence"/>
</dbReference>
<evidence type="ECO:0000256" key="2">
    <source>
        <dbReference type="SAM" id="MobiDB-lite"/>
    </source>
</evidence>
<accession>A0AAD8WJ58</accession>
<name>A0AAD8WJ58_LOLMU</name>
<keyword evidence="5" id="KW-1185">Reference proteome</keyword>
<dbReference type="PANTHER" id="PTHR22814">
    <property type="entry name" value="COPPER TRANSPORT PROTEIN ATOX1-RELATED"/>
    <property type="match status" value="1"/>
</dbReference>
<dbReference type="AlphaFoldDB" id="A0AAD8WJ58"/>
<dbReference type="SUPFAM" id="SSF55008">
    <property type="entry name" value="HMA, heavy metal-associated domain"/>
    <property type="match status" value="1"/>
</dbReference>
<feature type="compositionally biased region" description="Polar residues" evidence="2">
    <location>
        <begin position="223"/>
        <end position="240"/>
    </location>
</feature>
<evidence type="ECO:0000313" key="5">
    <source>
        <dbReference type="Proteomes" id="UP001231189"/>
    </source>
</evidence>
<dbReference type="InterPro" id="IPR006121">
    <property type="entry name" value="HMA_dom"/>
</dbReference>
<feature type="domain" description="HMA" evidence="3">
    <location>
        <begin position="8"/>
        <end position="71"/>
    </location>
</feature>
<proteinExistence type="predicted"/>
<keyword evidence="1" id="KW-0479">Metal-binding</keyword>
<evidence type="ECO:0000313" key="4">
    <source>
        <dbReference type="EMBL" id="KAK1664537.1"/>
    </source>
</evidence>
<evidence type="ECO:0000259" key="3">
    <source>
        <dbReference type="PROSITE" id="PS50846"/>
    </source>
</evidence>
<dbReference type="EMBL" id="JAUUTY010000003">
    <property type="protein sequence ID" value="KAK1664537.1"/>
    <property type="molecule type" value="Genomic_DNA"/>
</dbReference>
<dbReference type="GO" id="GO:0046872">
    <property type="term" value="F:metal ion binding"/>
    <property type="evidence" value="ECO:0007669"/>
    <property type="project" value="UniProtKB-KW"/>
</dbReference>
<dbReference type="CDD" id="cd00371">
    <property type="entry name" value="HMA"/>
    <property type="match status" value="1"/>
</dbReference>
<feature type="region of interest" description="Disordered" evidence="2">
    <location>
        <begin position="71"/>
        <end position="136"/>
    </location>
</feature>
<dbReference type="Gene3D" id="3.30.70.100">
    <property type="match status" value="1"/>
</dbReference>
<feature type="compositionally biased region" description="Pro residues" evidence="2">
    <location>
        <begin position="84"/>
        <end position="119"/>
    </location>
</feature>
<organism evidence="4 5">
    <name type="scientific">Lolium multiflorum</name>
    <name type="common">Italian ryegrass</name>
    <name type="synonym">Lolium perenne subsp. multiflorum</name>
    <dbReference type="NCBI Taxonomy" id="4521"/>
    <lineage>
        <taxon>Eukaryota</taxon>
        <taxon>Viridiplantae</taxon>
        <taxon>Streptophyta</taxon>
        <taxon>Embryophyta</taxon>
        <taxon>Tracheophyta</taxon>
        <taxon>Spermatophyta</taxon>
        <taxon>Magnoliopsida</taxon>
        <taxon>Liliopsida</taxon>
        <taxon>Poales</taxon>
        <taxon>Poaceae</taxon>
        <taxon>BOP clade</taxon>
        <taxon>Pooideae</taxon>
        <taxon>Poodae</taxon>
        <taxon>Poeae</taxon>
        <taxon>Poeae Chloroplast Group 2 (Poeae type)</taxon>
        <taxon>Loliodinae</taxon>
        <taxon>Loliinae</taxon>
        <taxon>Lolium</taxon>
    </lineage>
</organism>
<protein>
    <recommendedName>
        <fullName evidence="3">HMA domain-containing protein</fullName>
    </recommendedName>
</protein>
<comment type="caution">
    <text evidence="4">The sequence shown here is derived from an EMBL/GenBank/DDBJ whole genome shotgun (WGS) entry which is preliminary data.</text>
</comment>
<dbReference type="PROSITE" id="PS50846">
    <property type="entry name" value="HMA_2"/>
    <property type="match status" value="1"/>
</dbReference>
<evidence type="ECO:0000256" key="1">
    <source>
        <dbReference type="ARBA" id="ARBA00022723"/>
    </source>
</evidence>
<reference evidence="4" key="1">
    <citation type="submission" date="2023-07" db="EMBL/GenBank/DDBJ databases">
        <title>A chromosome-level genome assembly of Lolium multiflorum.</title>
        <authorList>
            <person name="Chen Y."/>
            <person name="Copetti D."/>
            <person name="Kolliker R."/>
            <person name="Studer B."/>
        </authorList>
    </citation>
    <scope>NUCLEOTIDE SEQUENCE</scope>
    <source>
        <strain evidence="4">02402/16</strain>
        <tissue evidence="4">Leaf</tissue>
    </source>
</reference>
<dbReference type="InterPro" id="IPR036163">
    <property type="entry name" value="HMA_dom_sf"/>
</dbReference>
<sequence>MTSESETPRITELHVRMDCNGCVHKIKKTLSGIEGIGEVYVDQANHKITVVGTADPERIVKAIRKTKKVPTICSHIDPTAEAQPPAPPAEGEAPPPPADPPSDEPPPADPPSDEPPPAEAAPAEAAPENEAPPAETPAADATVIHMAHDYPYSHHVHRDHWANHPSNMQGVRYDAAPYYAAHSYSHRPSPYISEYGHVSSPVQEGRYYSHDYRPVARGKGDGSQITSMFSDENPNACSIA</sequence>
<dbReference type="Pfam" id="PF00403">
    <property type="entry name" value="HMA"/>
    <property type="match status" value="1"/>
</dbReference>
<feature type="compositionally biased region" description="Low complexity" evidence="2">
    <location>
        <begin position="120"/>
        <end position="136"/>
    </location>
</feature>
<gene>
    <name evidence="4" type="ORF">QYE76_052696</name>
</gene>
<dbReference type="PANTHER" id="PTHR22814:SF320">
    <property type="entry name" value="OS01G0309800 PROTEIN"/>
    <property type="match status" value="1"/>
</dbReference>
<feature type="region of interest" description="Disordered" evidence="2">
    <location>
        <begin position="217"/>
        <end position="240"/>
    </location>
</feature>